<evidence type="ECO:0000256" key="1">
    <source>
        <dbReference type="ARBA" id="ARBA00022630"/>
    </source>
</evidence>
<dbReference type="PANTHER" id="PTHR43004:SF3">
    <property type="entry name" value="P-HYDROXYBENZOATE HYDROXYLASE"/>
    <property type="match status" value="1"/>
</dbReference>
<sequence>MKTQVGIIGGGPSGLCLARLLSQRGITSVILERQTREYVEARIRAGILEQGMADLMRQAGVGQRMDREGLLHDGIVLAFDGRTERIDMAALTGGKQVMVYGQTELTKDLYDAVLQDANITVVFEAGQVQPAGFLEGSPSLTFDKDGRRETIECDFIAGCDGYHGASRAAVPRDMITEYERAYPFGWLGLLSDTPPVHEELIYANHERGFALCSMRSPTRSRYYLQVGLDEKVEDWSDARFWDELRRRLPDRFAQALETGASIEKSIAPLRSFVAEPLRFGHMFLVGDAGHIVPPTGAKGLNLAASDMFYLSTALIAHYTEGRDDLLDRYSETALRRVWAAVRFSWWFTSVSHKFSSDPIEHRIQLAELDYLVSSVAGQTSLAENYVGLPFDADFRQAAGTAAP</sequence>
<accession>A0A944DF96</accession>
<evidence type="ECO:0000313" key="4">
    <source>
        <dbReference type="EMBL" id="MBT0964011.1"/>
    </source>
</evidence>
<dbReference type="Gene3D" id="3.50.50.60">
    <property type="entry name" value="FAD/NAD(P)-binding domain"/>
    <property type="match status" value="1"/>
</dbReference>
<keyword evidence="1" id="KW-0285">Flavoprotein</keyword>
<comment type="caution">
    <text evidence="4">The sequence shown here is derived from an EMBL/GenBank/DDBJ whole genome shotgun (WGS) entry which is preliminary data.</text>
</comment>
<name>A0A944DF96_DENI1</name>
<evidence type="ECO:0000256" key="2">
    <source>
        <dbReference type="ARBA" id="ARBA00022827"/>
    </source>
</evidence>
<dbReference type="GO" id="GO:0043639">
    <property type="term" value="P:benzoate catabolic process"/>
    <property type="evidence" value="ECO:0007669"/>
    <property type="project" value="InterPro"/>
</dbReference>
<organism evidence="4 5">
    <name type="scientific">Denitromonas iodatirespirans</name>
    <dbReference type="NCBI Taxonomy" id="2795389"/>
    <lineage>
        <taxon>Bacteria</taxon>
        <taxon>Pseudomonadati</taxon>
        <taxon>Pseudomonadota</taxon>
        <taxon>Betaproteobacteria</taxon>
        <taxon>Rhodocyclales</taxon>
        <taxon>Zoogloeaceae</taxon>
        <taxon>Denitromonas</taxon>
    </lineage>
</organism>
<dbReference type="InterPro" id="IPR050641">
    <property type="entry name" value="RIFMO-like"/>
</dbReference>
<keyword evidence="2" id="KW-0274">FAD</keyword>
<keyword evidence="5" id="KW-1185">Reference proteome</keyword>
<dbReference type="EMBL" id="JAEKFT010000047">
    <property type="protein sequence ID" value="MBT0964011.1"/>
    <property type="molecule type" value="Genomic_DNA"/>
</dbReference>
<gene>
    <name evidence="4" type="primary">pobA</name>
    <name evidence="4" type="ORF">I8J34_22775</name>
</gene>
<dbReference type="PRINTS" id="PR00420">
    <property type="entry name" value="RNGMNOXGNASE"/>
</dbReference>
<dbReference type="InterPro" id="IPR012733">
    <property type="entry name" value="HB_mOase"/>
</dbReference>
<dbReference type="PANTHER" id="PTHR43004">
    <property type="entry name" value="TRK SYSTEM POTASSIUM UPTAKE PROTEIN"/>
    <property type="match status" value="1"/>
</dbReference>
<dbReference type="NCBIfam" id="TIGR02360">
    <property type="entry name" value="pbenz_hydroxyl"/>
    <property type="match status" value="1"/>
</dbReference>
<dbReference type="SUPFAM" id="SSF54373">
    <property type="entry name" value="FAD-linked reductases, C-terminal domain"/>
    <property type="match status" value="1"/>
</dbReference>
<dbReference type="Pfam" id="PF01494">
    <property type="entry name" value="FAD_binding_3"/>
    <property type="match status" value="1"/>
</dbReference>
<dbReference type="NCBIfam" id="NF006091">
    <property type="entry name" value="PRK08243.1"/>
    <property type="match status" value="1"/>
</dbReference>
<keyword evidence="4" id="KW-0560">Oxidoreductase</keyword>
<evidence type="ECO:0000259" key="3">
    <source>
        <dbReference type="Pfam" id="PF01494"/>
    </source>
</evidence>
<dbReference type="Gene3D" id="3.30.9.10">
    <property type="entry name" value="D-Amino Acid Oxidase, subunit A, domain 2"/>
    <property type="match status" value="1"/>
</dbReference>
<dbReference type="Proteomes" id="UP000694660">
    <property type="component" value="Unassembled WGS sequence"/>
</dbReference>
<evidence type="ECO:0000313" key="5">
    <source>
        <dbReference type="Proteomes" id="UP000694660"/>
    </source>
</evidence>
<dbReference type="GO" id="GO:0071949">
    <property type="term" value="F:FAD binding"/>
    <property type="evidence" value="ECO:0007669"/>
    <property type="project" value="InterPro"/>
</dbReference>
<dbReference type="InterPro" id="IPR036188">
    <property type="entry name" value="FAD/NAD-bd_sf"/>
</dbReference>
<dbReference type="GO" id="GO:0018659">
    <property type="term" value="F:4-hydroxybenzoate 3-monooxygenase activity"/>
    <property type="evidence" value="ECO:0007669"/>
    <property type="project" value="UniProtKB-EC"/>
</dbReference>
<feature type="domain" description="FAD-binding" evidence="3">
    <location>
        <begin position="2"/>
        <end position="344"/>
    </location>
</feature>
<proteinExistence type="predicted"/>
<protein>
    <submittedName>
        <fullName evidence="4">4-hydroxybenzoate 3-monooxygenase</fullName>
        <ecNumber evidence="4">1.14.13.2</ecNumber>
    </submittedName>
</protein>
<dbReference type="RefSeq" id="WP_214363936.1">
    <property type="nucleotide sequence ID" value="NZ_JAEKFT010000047.1"/>
</dbReference>
<reference evidence="5" key="1">
    <citation type="journal article" date="2022" name="ISME J.">
        <title>Genetic and phylogenetic analysis of dissimilatory iodate-reducing bacteria identifies potential niches across the world's oceans.</title>
        <authorList>
            <person name="Reyes-Umana V."/>
            <person name="Henning Z."/>
            <person name="Lee K."/>
            <person name="Barnum T.P."/>
            <person name="Coates J.D."/>
        </authorList>
    </citation>
    <scope>NUCLEOTIDE SEQUENCE [LARGE SCALE GENOMIC DNA]</scope>
    <source>
        <strain evidence="5">IR12</strain>
    </source>
</reference>
<dbReference type="AlphaFoldDB" id="A0A944DF96"/>
<dbReference type="InterPro" id="IPR002938">
    <property type="entry name" value="FAD-bd"/>
</dbReference>
<dbReference type="EC" id="1.14.13.2" evidence="4"/>
<dbReference type="SUPFAM" id="SSF51905">
    <property type="entry name" value="FAD/NAD(P)-binding domain"/>
    <property type="match status" value="1"/>
</dbReference>